<comment type="caution">
    <text evidence="2">The sequence shown here is derived from an EMBL/GenBank/DDBJ whole genome shotgun (WGS) entry which is preliminary data.</text>
</comment>
<dbReference type="OrthoDB" id="442379at2759"/>
<proteinExistence type="predicted"/>
<accession>A0A812IN41</accession>
<dbReference type="Proteomes" id="UP000601435">
    <property type="component" value="Unassembled WGS sequence"/>
</dbReference>
<feature type="non-terminal residue" evidence="2">
    <location>
        <position position="1"/>
    </location>
</feature>
<evidence type="ECO:0000313" key="3">
    <source>
        <dbReference type="Proteomes" id="UP000601435"/>
    </source>
</evidence>
<dbReference type="EMBL" id="CAJNJA010001249">
    <property type="protein sequence ID" value="CAE7158200.1"/>
    <property type="molecule type" value="Genomic_DNA"/>
</dbReference>
<evidence type="ECO:0000256" key="1">
    <source>
        <dbReference type="SAM" id="MobiDB-lite"/>
    </source>
</evidence>
<organism evidence="2 3">
    <name type="scientific">Symbiodinium necroappetens</name>
    <dbReference type="NCBI Taxonomy" id="1628268"/>
    <lineage>
        <taxon>Eukaryota</taxon>
        <taxon>Sar</taxon>
        <taxon>Alveolata</taxon>
        <taxon>Dinophyceae</taxon>
        <taxon>Suessiales</taxon>
        <taxon>Symbiodiniaceae</taxon>
        <taxon>Symbiodinium</taxon>
    </lineage>
</organism>
<keyword evidence="3" id="KW-1185">Reference proteome</keyword>
<feature type="region of interest" description="Disordered" evidence="1">
    <location>
        <begin position="695"/>
        <end position="719"/>
    </location>
</feature>
<gene>
    <name evidence="2" type="ORF">SNEC2469_LOCUS322</name>
</gene>
<name>A0A812IN41_9DINO</name>
<reference evidence="2" key="1">
    <citation type="submission" date="2021-02" db="EMBL/GenBank/DDBJ databases">
        <authorList>
            <person name="Dougan E. K."/>
            <person name="Rhodes N."/>
            <person name="Thang M."/>
            <person name="Chan C."/>
        </authorList>
    </citation>
    <scope>NUCLEOTIDE SEQUENCE</scope>
</reference>
<evidence type="ECO:0000313" key="2">
    <source>
        <dbReference type="EMBL" id="CAE7158200.1"/>
    </source>
</evidence>
<feature type="compositionally biased region" description="Basic and acidic residues" evidence="1">
    <location>
        <begin position="702"/>
        <end position="714"/>
    </location>
</feature>
<protein>
    <submittedName>
        <fullName evidence="2">Uncharacterized protein</fullName>
    </submittedName>
</protein>
<dbReference type="AlphaFoldDB" id="A0A812IN41"/>
<sequence length="905" mass="97676">KQRQIGDRRGQNSWEARLCGPSRFLPTGALLARLHVPKGFCLSDCVTDRRDFYTQARVPFERSRTNAVGPCFQLSDFRGLSAHLDFCTKAVENQAWALSSCEGVLDFPPRPSVLVSDSLPVHPTFKALLQGDAGGVEFATAAHLGMLQSAGCLLGPGRLQSKHRVSAQGPGSGLIIDDFFSLSVEASDFVPGGPSASLGLLHRAKAAYTREAVLGSDEKDVLAQRVLKVAGAEIDTDPTTTSDGLALVGYPVAKRLALSAASLRAAQCSHITAELADMLCGSWVACLLYRRCLMSVLDRFFAVSRGEPAENIAREALRPLPRRAAGELQLLAVLAPVICSNLSADPCERIFATDASNTHGAVCARSVSPEVSLDFWLASDFRGAAVHLAPLPRGKGAGDDPAASADTVPLRQLMSLNSLILPTRAAFTLRVLARRPPLWGRLSRVPGVRGLKLSGAALGVSGHSGLASLSYGLDLSALDRDARKASRHVVPLSGGCLWASCPSAVRRIAGAFAKALRAPRRDEPGPLTGLENLAVNDLLLSEGWSVLSAWRWSSRKHINVLEARAVAAVVRDCAHREGDTKVTILADSSVARGTVAKGRSSSHQLRPVLLKIAACAVAGGVYHGLHHAPTRLNIADDPTRSKPLRAASSASLLRLVLALSQSFRRELPQHENTEPAPALPWISKCFDATLGYPGEGPLQPRHAKDEGRQRERARSTLPEGRPILQRTTANREHLVKNLEAWLRGRGVSVESFWTASAEQVANLLSVYGRELFDAGFPYWHYAETINSVSGRRPAIRRQMQGAWDLAFSWMTLEPHTHHTAMPSVVLLALLTVCLVWGWRSEAGIFGLSWGALLRIGEATSATRTARHQAAKLEPQDLVLLVDSVWTQRWQGSASFLERQSVEDDG</sequence>